<dbReference type="eggNOG" id="ENOG5032SUN">
    <property type="taxonomic scope" value="Bacteria"/>
</dbReference>
<gene>
    <name evidence="1" type="ORF">B597_007160</name>
</gene>
<organism evidence="1 2">
    <name type="scientific">Stutzerimonas stutzeri KOS6</name>
    <dbReference type="NCBI Taxonomy" id="1218352"/>
    <lineage>
        <taxon>Bacteria</taxon>
        <taxon>Pseudomonadati</taxon>
        <taxon>Pseudomonadota</taxon>
        <taxon>Gammaproteobacteria</taxon>
        <taxon>Pseudomonadales</taxon>
        <taxon>Pseudomonadaceae</taxon>
        <taxon>Stutzerimonas</taxon>
    </lineage>
</organism>
<dbReference type="HOGENOM" id="CLU_144114_0_0_6"/>
<sequence length="156" mass="17371">MDLQVDDFYKDAAGGLLILYQAFPRKVALYVEDLIGQEELDEFGLPSRRHQSCLSALLWLAEEGYLRFESTIHHQALDQAVLTEKGFLRLTRAVPGQLADKRNLPPSVLRIQASLAHQLREALKSGDGERTARLARMLFENQADGSLHASLAGQAT</sequence>
<accession>A0A061JUU8</accession>
<dbReference type="EMBL" id="AMCZ02000006">
    <property type="protein sequence ID" value="EWC42034.1"/>
    <property type="molecule type" value="Genomic_DNA"/>
</dbReference>
<reference evidence="1 2" key="1">
    <citation type="journal article" date="2013" name="Genome Announc.">
        <title>Draft Genome of the Nitrogen-Fixing Bacterium Pseudomonas stutzeri Strain KOS6 Isolated from Industrial Hydrocarbon Sludge.</title>
        <authorList>
            <person name="Grigoryeva T.V."/>
            <person name="Laikov A.V."/>
            <person name="Naumova R.P."/>
            <person name="Manolov A.I."/>
            <person name="Larin A.K."/>
            <person name="Karpova I.Y."/>
            <person name="Semashko T.A."/>
            <person name="Alexeev D.G."/>
            <person name="Kostryukova E.S."/>
            <person name="Muller R."/>
            <person name="Govorun V.M."/>
        </authorList>
    </citation>
    <scope>NUCLEOTIDE SEQUENCE [LARGE SCALE GENOMIC DNA]</scope>
    <source>
        <strain evidence="1 2">KOS6</strain>
    </source>
</reference>
<proteinExistence type="predicted"/>
<comment type="caution">
    <text evidence="1">The sequence shown here is derived from an EMBL/GenBank/DDBJ whole genome shotgun (WGS) entry which is preliminary data.</text>
</comment>
<dbReference type="Proteomes" id="UP000026923">
    <property type="component" value="Unassembled WGS sequence"/>
</dbReference>
<protein>
    <submittedName>
        <fullName evidence="1">Uncharacterized protein</fullName>
    </submittedName>
</protein>
<name>A0A061JUU8_STUST</name>
<evidence type="ECO:0000313" key="1">
    <source>
        <dbReference type="EMBL" id="EWC42034.1"/>
    </source>
</evidence>
<dbReference type="RefSeq" id="WP_003296550.1">
    <property type="nucleotide sequence ID" value="NZ_KK020675.1"/>
</dbReference>
<dbReference type="AlphaFoldDB" id="A0A061JUU8"/>
<evidence type="ECO:0000313" key="2">
    <source>
        <dbReference type="Proteomes" id="UP000026923"/>
    </source>
</evidence>
<dbReference type="OrthoDB" id="6958576at2"/>